<dbReference type="InterPro" id="IPR006722">
    <property type="entry name" value="Sedlin"/>
</dbReference>
<dbReference type="Proteomes" id="UP001583186">
    <property type="component" value="Unassembled WGS sequence"/>
</dbReference>
<organism evidence="1 2">
    <name type="scientific">Sporothrix stenoceras</name>
    <dbReference type="NCBI Taxonomy" id="5173"/>
    <lineage>
        <taxon>Eukaryota</taxon>
        <taxon>Fungi</taxon>
        <taxon>Dikarya</taxon>
        <taxon>Ascomycota</taxon>
        <taxon>Pezizomycotina</taxon>
        <taxon>Sordariomycetes</taxon>
        <taxon>Sordariomycetidae</taxon>
        <taxon>Ophiostomatales</taxon>
        <taxon>Ophiostomataceae</taxon>
        <taxon>Sporothrix</taxon>
    </lineage>
</organism>
<dbReference type="EMBL" id="JAWCUI010000007">
    <property type="protein sequence ID" value="KAL1901343.1"/>
    <property type="molecule type" value="Genomic_DNA"/>
</dbReference>
<dbReference type="Gene3D" id="3.30.450.70">
    <property type="match status" value="1"/>
</dbReference>
<evidence type="ECO:0000313" key="2">
    <source>
        <dbReference type="Proteomes" id="UP001583186"/>
    </source>
</evidence>
<keyword evidence="2" id="KW-1185">Reference proteome</keyword>
<reference evidence="1 2" key="1">
    <citation type="journal article" date="2024" name="IMA Fungus">
        <title>IMA Genome - F19 : A genome assembly and annotation guide to empower mycologists, including annotated draft genome sequences of Ceratocystis pirilliformis, Diaporthe australafricana, Fusarium ophioides, Paecilomyces lecythidis, and Sporothrix stenoceras.</title>
        <authorList>
            <person name="Aylward J."/>
            <person name="Wilson A.M."/>
            <person name="Visagie C.M."/>
            <person name="Spraker J."/>
            <person name="Barnes I."/>
            <person name="Buitendag C."/>
            <person name="Ceriani C."/>
            <person name="Del Mar Angel L."/>
            <person name="du Plessis D."/>
            <person name="Fuchs T."/>
            <person name="Gasser K."/>
            <person name="Kramer D."/>
            <person name="Li W."/>
            <person name="Munsamy K."/>
            <person name="Piso A."/>
            <person name="Price J.L."/>
            <person name="Sonnekus B."/>
            <person name="Thomas C."/>
            <person name="van der Nest A."/>
            <person name="van Dijk A."/>
            <person name="van Heerden A."/>
            <person name="van Vuuren N."/>
            <person name="Yilmaz N."/>
            <person name="Duong T.A."/>
            <person name="van der Merwe N.A."/>
            <person name="Wingfield M.J."/>
            <person name="Wingfield B.D."/>
        </authorList>
    </citation>
    <scope>NUCLEOTIDE SEQUENCE [LARGE SCALE GENOMIC DNA]</scope>
    <source>
        <strain evidence="1 2">CMW 5346</strain>
    </source>
</reference>
<dbReference type="PANTHER" id="PTHR12403">
    <property type="entry name" value="TRAFFICKING PROTEIN PARTICLE COMPLEX SUBUNIT 2"/>
    <property type="match status" value="1"/>
</dbReference>
<sequence length="200" mass="21246">MSYYFAIVGTQDNPLFEYEFGTSKQGGDGQAHFAEQARHLNQFVVHSSLDVVEEVQWGNGQMYLKCVDKFFHNYVSCFVTGSNAKFLLLHQPTAASNAYAYGSGAGGMGAAGGPLMGASGLLGAGNSASSAATAAASSRASTSIGANPTSAATEEAIKNFFNEVYENWVKTSMSPFYKANMEIRSPVFRARVAAAGKKYL</sequence>
<dbReference type="CDD" id="cd14825">
    <property type="entry name" value="TRAPPC2_sedlin"/>
    <property type="match status" value="1"/>
</dbReference>
<dbReference type="Pfam" id="PF04628">
    <property type="entry name" value="Sedlin_N"/>
    <property type="match status" value="1"/>
</dbReference>
<accession>A0ABR3ZKU2</accession>
<dbReference type="SUPFAM" id="SSF64356">
    <property type="entry name" value="SNARE-like"/>
    <property type="match status" value="1"/>
</dbReference>
<protein>
    <submittedName>
        <fullName evidence="1">TRAPP subunit</fullName>
    </submittedName>
</protein>
<dbReference type="InterPro" id="IPR011012">
    <property type="entry name" value="Longin-like_dom_sf"/>
</dbReference>
<evidence type="ECO:0000313" key="1">
    <source>
        <dbReference type="EMBL" id="KAL1901343.1"/>
    </source>
</evidence>
<name>A0ABR3ZKU2_9PEZI</name>
<gene>
    <name evidence="1" type="primary">TRS20</name>
    <name evidence="1" type="ORF">Sste5346_001748</name>
</gene>
<comment type="caution">
    <text evidence="1">The sequence shown here is derived from an EMBL/GenBank/DDBJ whole genome shotgun (WGS) entry which is preliminary data.</text>
</comment>
<proteinExistence type="predicted"/>